<sequence length="405" mass="43905">MAAQVLNLEKLKFSGKSDLQRLLGAHALQASLSSFQNKLQVIKSDQDQLCSVSLNGALEHFLGLVNSISESDTNLLNLVHDEAFDPRQLIDDSTEELIRQTDRLAERMKVTANSFSQQLDKVKTLDADITRFSVSEVARCKTAIEELIQSIKTEINKKSNEIHLANIGYEQTQGKISDLNVSISNATRQESHHETARNAGIATSVVGGVAALGAIGLTIVFPPAGIAAAFAAGASATTAIGVSTVAGVVASKHDDDVDTQRARKNQFLQKAGTQQTKLKRLEAEKRDALGALDNGNSLMNSALEANNRVVDLGFSFRTVRTELFAVRGVYSRVQNRLKDLSRELEMCGFAETRKELAECLDELLGSLVDEFGVDRSDMTVLQLQNGIAGLVSRTNIIQEALSAHV</sequence>
<dbReference type="Proteomes" id="UP000070700">
    <property type="component" value="Unassembled WGS sequence"/>
</dbReference>
<organism evidence="1 2">
    <name type="scientific">Mollisia scopiformis</name>
    <name type="common">Conifer needle endophyte fungus</name>
    <name type="synonym">Phialocephala scopiformis</name>
    <dbReference type="NCBI Taxonomy" id="149040"/>
    <lineage>
        <taxon>Eukaryota</taxon>
        <taxon>Fungi</taxon>
        <taxon>Dikarya</taxon>
        <taxon>Ascomycota</taxon>
        <taxon>Pezizomycotina</taxon>
        <taxon>Leotiomycetes</taxon>
        <taxon>Helotiales</taxon>
        <taxon>Mollisiaceae</taxon>
        <taxon>Mollisia</taxon>
    </lineage>
</organism>
<dbReference type="AlphaFoldDB" id="A0A132BF02"/>
<dbReference type="EMBL" id="KQ947429">
    <property type="protein sequence ID" value="KUJ10444.1"/>
    <property type="molecule type" value="Genomic_DNA"/>
</dbReference>
<dbReference type="Gene3D" id="1.20.1170.10">
    <property type="match status" value="1"/>
</dbReference>
<gene>
    <name evidence="1" type="ORF">LY89DRAFT_723649</name>
</gene>
<name>A0A132BF02_MOLSC</name>
<keyword evidence="2" id="KW-1185">Reference proteome</keyword>
<dbReference type="GeneID" id="28828562"/>
<dbReference type="InParanoid" id="A0A132BF02"/>
<protein>
    <submittedName>
        <fullName evidence="1">Uncharacterized protein</fullName>
    </submittedName>
</protein>
<evidence type="ECO:0000313" key="2">
    <source>
        <dbReference type="Proteomes" id="UP000070700"/>
    </source>
</evidence>
<proteinExistence type="predicted"/>
<dbReference type="RefSeq" id="XP_018064799.1">
    <property type="nucleotide sequence ID" value="XM_018218836.1"/>
</dbReference>
<accession>A0A132BF02</accession>
<evidence type="ECO:0000313" key="1">
    <source>
        <dbReference type="EMBL" id="KUJ10444.1"/>
    </source>
</evidence>
<dbReference type="KEGG" id="psco:LY89DRAFT_723649"/>
<reference evidence="1 2" key="1">
    <citation type="submission" date="2015-10" db="EMBL/GenBank/DDBJ databases">
        <title>Full genome of DAOMC 229536 Phialocephala scopiformis, a fungal endophyte of spruce producing the potent anti-insectan compound rugulosin.</title>
        <authorList>
            <consortium name="DOE Joint Genome Institute"/>
            <person name="Walker A.K."/>
            <person name="Frasz S.L."/>
            <person name="Seifert K.A."/>
            <person name="Miller J.D."/>
            <person name="Mondo S.J."/>
            <person name="Labutti K."/>
            <person name="Lipzen A."/>
            <person name="Dockter R."/>
            <person name="Kennedy M."/>
            <person name="Grigoriev I.V."/>
            <person name="Spatafora J.W."/>
        </authorList>
    </citation>
    <scope>NUCLEOTIDE SEQUENCE [LARGE SCALE GENOMIC DNA]</scope>
    <source>
        <strain evidence="1 2">CBS 120377</strain>
    </source>
</reference>